<dbReference type="EMBL" id="JAODUP010000209">
    <property type="protein sequence ID" value="KAK2156599.1"/>
    <property type="molecule type" value="Genomic_DNA"/>
</dbReference>
<dbReference type="SUPFAM" id="SSF57716">
    <property type="entry name" value="Glucocorticoid receptor-like (DNA-binding domain)"/>
    <property type="match status" value="1"/>
</dbReference>
<dbReference type="CDD" id="cd06968">
    <property type="entry name" value="NR_DBD_ROR"/>
    <property type="match status" value="1"/>
</dbReference>
<protein>
    <recommendedName>
        <fullName evidence="17">Nuclear hormone receptor HR3</fullName>
    </recommendedName>
</protein>
<dbReference type="InterPro" id="IPR035500">
    <property type="entry name" value="NHR-like_dom_sf"/>
</dbReference>
<dbReference type="InterPro" id="IPR000536">
    <property type="entry name" value="Nucl_hrmn_rcpt_lig-bd"/>
</dbReference>
<dbReference type="InterPro" id="IPR001628">
    <property type="entry name" value="Znf_hrmn_rcpt"/>
</dbReference>
<dbReference type="GO" id="GO:0008270">
    <property type="term" value="F:zinc ion binding"/>
    <property type="evidence" value="ECO:0007669"/>
    <property type="project" value="UniProtKB-KW"/>
</dbReference>
<gene>
    <name evidence="15" type="ORF">LSH36_209g04031</name>
</gene>
<dbReference type="GO" id="GO:0005634">
    <property type="term" value="C:nucleus"/>
    <property type="evidence" value="ECO:0007669"/>
    <property type="project" value="UniProtKB-SubCell"/>
</dbReference>
<dbReference type="Pfam" id="PF00104">
    <property type="entry name" value="Hormone_recep"/>
    <property type="match status" value="1"/>
</dbReference>
<dbReference type="Gene3D" id="1.10.565.10">
    <property type="entry name" value="Retinoid X Receptor"/>
    <property type="match status" value="1"/>
</dbReference>
<sequence length="518" mass="58482">MSADIPNSVPSLSPTSPTAMTAPPGAQMALAANNIAKSSNNMKAHIEVIPCKVCGDKSSGVHYGVITCEGCKGFFRRSQAGPVTYQCPRNKNCIIDRVNRNRCQYCRLQKCLALGMSRDAVKFGRMSKKQREKVEDEANYHKQRLNGLSPDNSFNYSNGSLSPTNNNQYSFPSQVDYNQMNGSTSYDMQGSSQPGYITPESNESYSPAQNQQNVLKTDIDLSLLTKAISEAHMRTCLYTQEQIEQMRAEPTPFELIHALKGMNHEQLWLEIAEKVTMAVQQIIEFAKMLPGFMNLLQDDQIMLLKGGSFEIALLRMLSAYDPETKSVIFGTSFVPLDVFQNLSKCVLIFSSFDRNVNGKPNVLALISLTACLHFMKSHSCLLHLFIFYFLFSDGEEKSILDNILEFSQEMMSYKLTETEIALFSAGVLINPKRPGIRDPIIIQKLNERIQCALKMELGKNHPENDQLRTELQKKLPILQLLNYRHTDLLTKFKEDHPNIEFPALHKELFSQDGLDEQM</sequence>
<dbReference type="PROSITE" id="PS00031">
    <property type="entry name" value="NUCLEAR_REC_DBD_1"/>
    <property type="match status" value="1"/>
</dbReference>
<feature type="domain" description="Nuclear receptor" evidence="13">
    <location>
        <begin position="48"/>
        <end position="123"/>
    </location>
</feature>
<dbReference type="InterPro" id="IPR044101">
    <property type="entry name" value="NR_DBD_ROR"/>
</dbReference>
<dbReference type="PANTHER" id="PTHR45805">
    <property type="entry name" value="NUCLEAR HORMONE RECEPTOR HR3-RELATED"/>
    <property type="match status" value="1"/>
</dbReference>
<dbReference type="SMART" id="SM00430">
    <property type="entry name" value="HOLI"/>
    <property type="match status" value="1"/>
</dbReference>
<dbReference type="GO" id="GO:0004879">
    <property type="term" value="F:nuclear receptor activity"/>
    <property type="evidence" value="ECO:0007669"/>
    <property type="project" value="InterPro"/>
</dbReference>
<dbReference type="PANTHER" id="PTHR45805:SF2">
    <property type="entry name" value="NUCLEAR HORMONE RECEPTOR HR3-RELATED"/>
    <property type="match status" value="1"/>
</dbReference>
<evidence type="ECO:0000256" key="2">
    <source>
        <dbReference type="ARBA" id="ARBA00008092"/>
    </source>
</evidence>
<evidence type="ECO:0000259" key="14">
    <source>
        <dbReference type="PROSITE" id="PS51843"/>
    </source>
</evidence>
<keyword evidence="5 11" id="KW-0862">Zinc</keyword>
<evidence type="ECO:0000313" key="16">
    <source>
        <dbReference type="Proteomes" id="UP001208570"/>
    </source>
</evidence>
<dbReference type="PRINTS" id="PR00546">
    <property type="entry name" value="THYROIDHORMR"/>
</dbReference>
<dbReference type="PRINTS" id="PR00047">
    <property type="entry name" value="STROIDFINGER"/>
</dbReference>
<evidence type="ECO:0008006" key="17">
    <source>
        <dbReference type="Google" id="ProtNLM"/>
    </source>
</evidence>
<evidence type="ECO:0000256" key="11">
    <source>
        <dbReference type="RuleBase" id="RU004334"/>
    </source>
</evidence>
<evidence type="ECO:0000256" key="8">
    <source>
        <dbReference type="ARBA" id="ARBA00023163"/>
    </source>
</evidence>
<accession>A0AAD9JP18</accession>
<proteinExistence type="inferred from homology"/>
<evidence type="ECO:0000256" key="10">
    <source>
        <dbReference type="ARBA" id="ARBA00023242"/>
    </source>
</evidence>
<evidence type="ECO:0000256" key="1">
    <source>
        <dbReference type="ARBA" id="ARBA00004123"/>
    </source>
</evidence>
<evidence type="ECO:0000313" key="15">
    <source>
        <dbReference type="EMBL" id="KAK2156599.1"/>
    </source>
</evidence>
<evidence type="ECO:0000256" key="4">
    <source>
        <dbReference type="ARBA" id="ARBA00022771"/>
    </source>
</evidence>
<keyword evidence="4 11" id="KW-0863">Zinc-finger</keyword>
<dbReference type="Gene3D" id="3.30.50.10">
    <property type="entry name" value="Erythroid Transcription Factor GATA-1, subunit A"/>
    <property type="match status" value="1"/>
</dbReference>
<feature type="region of interest" description="Disordered" evidence="12">
    <location>
        <begin position="144"/>
        <end position="209"/>
    </location>
</feature>
<evidence type="ECO:0000256" key="9">
    <source>
        <dbReference type="ARBA" id="ARBA00023170"/>
    </source>
</evidence>
<dbReference type="InterPro" id="IPR001728">
    <property type="entry name" value="ThyrH_rcpt"/>
</dbReference>
<comment type="similarity">
    <text evidence="2">Belongs to the nuclear hormone receptor family. NR1 subfamily.</text>
</comment>
<evidence type="ECO:0000256" key="3">
    <source>
        <dbReference type="ARBA" id="ARBA00022723"/>
    </source>
</evidence>
<feature type="region of interest" description="Disordered" evidence="12">
    <location>
        <begin position="1"/>
        <end position="23"/>
    </location>
</feature>
<name>A0AAD9JP18_9ANNE</name>
<dbReference type="SMART" id="SM00399">
    <property type="entry name" value="ZnF_C4"/>
    <property type="match status" value="1"/>
</dbReference>
<keyword evidence="8 11" id="KW-0804">Transcription</keyword>
<feature type="domain" description="NR LBD" evidence="14">
    <location>
        <begin position="220"/>
        <end position="511"/>
    </location>
</feature>
<evidence type="ECO:0000256" key="5">
    <source>
        <dbReference type="ARBA" id="ARBA00022833"/>
    </source>
</evidence>
<organism evidence="15 16">
    <name type="scientific">Paralvinella palmiformis</name>
    <dbReference type="NCBI Taxonomy" id="53620"/>
    <lineage>
        <taxon>Eukaryota</taxon>
        <taxon>Metazoa</taxon>
        <taxon>Spiralia</taxon>
        <taxon>Lophotrochozoa</taxon>
        <taxon>Annelida</taxon>
        <taxon>Polychaeta</taxon>
        <taxon>Sedentaria</taxon>
        <taxon>Canalipalpata</taxon>
        <taxon>Terebellida</taxon>
        <taxon>Terebelliformia</taxon>
        <taxon>Alvinellidae</taxon>
        <taxon>Paralvinella</taxon>
    </lineage>
</organism>
<dbReference type="Proteomes" id="UP001208570">
    <property type="component" value="Unassembled WGS sequence"/>
</dbReference>
<keyword evidence="3 11" id="KW-0479">Metal-binding</keyword>
<dbReference type="InterPro" id="IPR001723">
    <property type="entry name" value="Nuclear_hrmn_rcpt"/>
</dbReference>
<reference evidence="15" key="1">
    <citation type="journal article" date="2023" name="Mol. Biol. Evol.">
        <title>Third-Generation Sequencing Reveals the Adaptive Role of the Epigenome in Three Deep-Sea Polychaetes.</title>
        <authorList>
            <person name="Perez M."/>
            <person name="Aroh O."/>
            <person name="Sun Y."/>
            <person name="Lan Y."/>
            <person name="Juniper S.K."/>
            <person name="Young C.R."/>
            <person name="Angers B."/>
            <person name="Qian P.Y."/>
        </authorList>
    </citation>
    <scope>NUCLEOTIDE SEQUENCE</scope>
    <source>
        <strain evidence="15">P08H-3</strain>
    </source>
</reference>
<evidence type="ECO:0000256" key="7">
    <source>
        <dbReference type="ARBA" id="ARBA00023125"/>
    </source>
</evidence>
<keyword evidence="6 11" id="KW-0805">Transcription regulation</keyword>
<dbReference type="InterPro" id="IPR013088">
    <property type="entry name" value="Znf_NHR/GATA"/>
</dbReference>
<dbReference type="PROSITE" id="PS51030">
    <property type="entry name" value="NUCLEAR_REC_DBD_2"/>
    <property type="match status" value="1"/>
</dbReference>
<evidence type="ECO:0000256" key="12">
    <source>
        <dbReference type="SAM" id="MobiDB-lite"/>
    </source>
</evidence>
<comment type="caution">
    <text evidence="15">The sequence shown here is derived from an EMBL/GenBank/DDBJ whole genome shotgun (WGS) entry which is preliminary data.</text>
</comment>
<keyword evidence="16" id="KW-1185">Reference proteome</keyword>
<dbReference type="PROSITE" id="PS51843">
    <property type="entry name" value="NR_LBD"/>
    <property type="match status" value="1"/>
</dbReference>
<keyword evidence="7 11" id="KW-0238">DNA-binding</keyword>
<dbReference type="GO" id="GO:0000978">
    <property type="term" value="F:RNA polymerase II cis-regulatory region sequence-specific DNA binding"/>
    <property type="evidence" value="ECO:0007669"/>
    <property type="project" value="TreeGrafter"/>
</dbReference>
<dbReference type="FunFam" id="3.30.50.10:FF:000003">
    <property type="entry name" value="Nuclear orphan receptor ROR-beta"/>
    <property type="match status" value="1"/>
</dbReference>
<feature type="compositionally biased region" description="Polar residues" evidence="12">
    <location>
        <begin position="149"/>
        <end position="209"/>
    </location>
</feature>
<evidence type="ECO:0000259" key="13">
    <source>
        <dbReference type="PROSITE" id="PS51030"/>
    </source>
</evidence>
<comment type="subcellular location">
    <subcellularLocation>
        <location evidence="1 11">Nucleus</location>
    </subcellularLocation>
</comment>
<feature type="compositionally biased region" description="Low complexity" evidence="12">
    <location>
        <begin position="10"/>
        <end position="23"/>
    </location>
</feature>
<dbReference type="SUPFAM" id="SSF48508">
    <property type="entry name" value="Nuclear receptor ligand-binding domain"/>
    <property type="match status" value="1"/>
</dbReference>
<dbReference type="Pfam" id="PF00105">
    <property type="entry name" value="zf-C4"/>
    <property type="match status" value="1"/>
</dbReference>
<evidence type="ECO:0000256" key="6">
    <source>
        <dbReference type="ARBA" id="ARBA00023015"/>
    </source>
</evidence>
<keyword evidence="9 11" id="KW-0675">Receptor</keyword>
<dbReference type="AlphaFoldDB" id="A0AAD9JP18"/>
<keyword evidence="10 11" id="KW-0539">Nucleus</keyword>
<dbReference type="PRINTS" id="PR00398">
    <property type="entry name" value="STRDHORMONER"/>
</dbReference>